<dbReference type="GO" id="GO:0003723">
    <property type="term" value="F:RNA binding"/>
    <property type="evidence" value="ECO:0007669"/>
    <property type="project" value="UniProtKB-KW"/>
</dbReference>
<dbReference type="GO" id="GO:0030422">
    <property type="term" value="P:siRNA processing"/>
    <property type="evidence" value="ECO:0007669"/>
    <property type="project" value="TreeGrafter"/>
</dbReference>
<comment type="similarity">
    <text evidence="1">Belongs to the RdRP family.</text>
</comment>
<evidence type="ECO:0000259" key="9">
    <source>
        <dbReference type="Pfam" id="PF05183"/>
    </source>
</evidence>
<dbReference type="PANTHER" id="PTHR23079">
    <property type="entry name" value="RNA-DEPENDENT RNA POLYMERASE"/>
    <property type="match status" value="1"/>
</dbReference>
<organism evidence="11 12">
    <name type="scientific">Paralvinella palmiformis</name>
    <dbReference type="NCBI Taxonomy" id="53620"/>
    <lineage>
        <taxon>Eukaryota</taxon>
        <taxon>Metazoa</taxon>
        <taxon>Spiralia</taxon>
        <taxon>Lophotrochozoa</taxon>
        <taxon>Annelida</taxon>
        <taxon>Polychaeta</taxon>
        <taxon>Sedentaria</taxon>
        <taxon>Canalipalpata</taxon>
        <taxon>Terebellida</taxon>
        <taxon>Terebelliformia</taxon>
        <taxon>Alvinellidae</taxon>
        <taxon>Paralvinella</taxon>
    </lineage>
</organism>
<evidence type="ECO:0000256" key="7">
    <source>
        <dbReference type="ARBA" id="ARBA00023158"/>
    </source>
</evidence>
<dbReference type="EC" id="2.7.7.48" evidence="2"/>
<evidence type="ECO:0000256" key="5">
    <source>
        <dbReference type="ARBA" id="ARBA00022695"/>
    </source>
</evidence>
<evidence type="ECO:0000313" key="12">
    <source>
        <dbReference type="Proteomes" id="UP001208570"/>
    </source>
</evidence>
<dbReference type="EMBL" id="JAODUP010000246">
    <property type="protein sequence ID" value="KAK2155199.1"/>
    <property type="molecule type" value="Genomic_DNA"/>
</dbReference>
<protein>
    <recommendedName>
        <fullName evidence="2">RNA-directed RNA polymerase</fullName>
        <ecNumber evidence="2">2.7.7.48</ecNumber>
    </recommendedName>
</protein>
<keyword evidence="5" id="KW-0548">Nucleotidyltransferase</keyword>
<name>A0AAD9N5M6_9ANNE</name>
<keyword evidence="6" id="KW-0694">RNA-binding</keyword>
<evidence type="ECO:0000256" key="4">
    <source>
        <dbReference type="ARBA" id="ARBA00022679"/>
    </source>
</evidence>
<keyword evidence="12" id="KW-1185">Reference proteome</keyword>
<dbReference type="Pfam" id="PF05183">
    <property type="entry name" value="RdRP"/>
    <property type="match status" value="1"/>
</dbReference>
<keyword evidence="4" id="KW-0808">Transferase</keyword>
<proteinExistence type="inferred from homology"/>
<evidence type="ECO:0000256" key="6">
    <source>
        <dbReference type="ARBA" id="ARBA00022884"/>
    </source>
</evidence>
<dbReference type="InterPro" id="IPR057596">
    <property type="entry name" value="RDRP_core"/>
</dbReference>
<feature type="domain" description="RDRP C-terminal head" evidence="10">
    <location>
        <begin position="949"/>
        <end position="1062"/>
    </location>
</feature>
<evidence type="ECO:0000259" key="10">
    <source>
        <dbReference type="Pfam" id="PF26253"/>
    </source>
</evidence>
<dbReference type="InterPro" id="IPR007855">
    <property type="entry name" value="RDRP"/>
</dbReference>
<keyword evidence="7" id="KW-0943">RNA-mediated gene silencing</keyword>
<dbReference type="InterPro" id="IPR058752">
    <property type="entry name" value="RDRP_C_head"/>
</dbReference>
<comment type="caution">
    <text evidence="11">The sequence shown here is derived from an EMBL/GenBank/DDBJ whole genome shotgun (WGS) entry which is preliminary data.</text>
</comment>
<evidence type="ECO:0000256" key="2">
    <source>
        <dbReference type="ARBA" id="ARBA00012494"/>
    </source>
</evidence>
<gene>
    <name evidence="11" type="ORF">LSH36_246g02065</name>
</gene>
<keyword evidence="3" id="KW-0696">RNA-directed RNA polymerase</keyword>
<dbReference type="GO" id="GO:0003968">
    <property type="term" value="F:RNA-directed RNA polymerase activity"/>
    <property type="evidence" value="ECO:0007669"/>
    <property type="project" value="UniProtKB-KW"/>
</dbReference>
<evidence type="ECO:0000256" key="3">
    <source>
        <dbReference type="ARBA" id="ARBA00022484"/>
    </source>
</evidence>
<evidence type="ECO:0000256" key="1">
    <source>
        <dbReference type="ARBA" id="ARBA00005762"/>
    </source>
</evidence>
<reference evidence="11" key="1">
    <citation type="journal article" date="2023" name="Mol. Biol. Evol.">
        <title>Third-Generation Sequencing Reveals the Adaptive Role of the Epigenome in Three Deep-Sea Polychaetes.</title>
        <authorList>
            <person name="Perez M."/>
            <person name="Aroh O."/>
            <person name="Sun Y."/>
            <person name="Lan Y."/>
            <person name="Juniper S.K."/>
            <person name="Young C.R."/>
            <person name="Angers B."/>
            <person name="Qian P.Y."/>
        </authorList>
    </citation>
    <scope>NUCLEOTIDE SEQUENCE</scope>
    <source>
        <strain evidence="11">P08H-3</strain>
    </source>
</reference>
<accession>A0AAD9N5M6</accession>
<feature type="domain" description="RDRP core" evidence="9">
    <location>
        <begin position="368"/>
        <end position="917"/>
    </location>
</feature>
<sequence length="1773" mass="204469">MDVLTQTLEDILLENDTLLRLTFLSLESEQNKAIEAAIRSILKSLTTQTIFEETAMEHGMHKYIWEGRFCLSFVTFAKIMVAKRRREHSPIWLAHVLQEERLADSLSLHDGTFSFDVSECSLGALIGPFTCCSHVNWKESDYRLINATFDFDEDMLRVEFKECRQHSMWKLEINFDELKRAFLVQPKIEDGDAAYSFYIYLSSVPSFWQVISREDVFSRIVYIPDAERADVGKCSVLKLDLKSVIEDKLVTLLDKLYASEFNVWWTSLDTISPRAQSVDEARVPWSVHWLLSEGYRISDQLSVVDMDVLYKHEHILYSVFKGVISREIIVNVMEELKLFLQQDAAHSVDKMPPQNLRDNYTLIRKVLVTPTRVIYLSPEPVPMNRVLRNYDPGNFIMVLFRDENMHFLEPISAPALEAPIARFKAFLLDGFEAEGRTYVFLGCSSDQLRAYSCWMYAEDPTNGTTVEEIRRWMGHLADIQCVALYVSGLGQFLSPSVKTLDLSREKYKITEIPDVERNRYCFTDGIGKISKDVAEEVANEYGLKSPSSAFQILLGGCKGILVIDPQLARGEVHIRPSMKHFDSSHKVLEVVDCSRPQGAHLDRQIITLMSQLGIPDDTFLRFQDEYLHRLLEMFTSNERARLELDEMQTVFDIRQLGGEGIDLASDAFFRSLLLVRYQDYLHGLLENMHIPLPLDMGRVLMGVVDETDQLKSGQVFIQYSKDIHNPEAGVSVLTGDVMVTKTPCLHPRDLRLFEAVDCPQLHHLVDCLVFPIQGDRPHRSEISGVDRDPDLYWTTWHPDLILQDTQWPMSRQPVILNMLQHTPTQDDVIEYFTDSVKHTNIDQLIEVHLAHAHLEKKGIFSSKCLELARLHSVPVQFAESPITVSELKPTQFPDFMMKKNNPKEISKTILGKLYRHVSLLVTMTDLHMDTVRELWKDKTCSPYRNRSEFEEMIIPEIYQKQAGKYYEHYAGQIQRILAKYGIEDEYHLFARSIRNMKNSTLLANDRQELVLLVQTEIRQLKKYYSNIFEEQDHSEALPTKTVAWYNIAYKEGRLKSFAWIASSVPRLAVATKSTSLVCVDTADLKNRFHLTDIDEEIKFFLECQASAKELFLREIYVALPNLNCSLIPTDLEKWHIPSRDVYIQLHHSSRSKLEQEFAELCVVILNLDISGSGMNYDNPGCYITNREISKKVVVEGQDITVHVYYGDILGTVLEGIASIVTSELLSECLQILTQFWVLYSNRNVQNNVSVLHICELALFFLKKVDDSATLFEVVHGFLKYFTDIDTLLEYRRSSSLWDLELDDLRLLQSSFLGGLQILLLYGTHVMLNHSVKRIGNRIFLKRIAMSTKPLWILDNEKKKSAKWLGSNSGCRIGIRIKRLHDETTGFYIIEGFGDKQQCIKLKETASLLENLFTQGCKYMRLPSDRNLIFEGSTNEDDAVVTMPYHKCSYFPPHFIKHYLAVQPVSGDVQCEQNLRNAIDQYCRIIDAVRPHYNEHFHGPLRVVCRFTNFHYSTRFPRQIRTVGEFQNLCNQMQKEVSSNHQPAPVDIDMLIRVLQKHAFELDRTAPGTITISVTVQTSSGVKNVIYNENLEIQNTRETSLNVTLVEYIRKMRSIPGQGKQEKMADIYIRLQARRFRSDLDTDSLSFITDSDYPLIVFDDDQPPSDSDDMPYLKVHPKYLNEVEFIRQCKTTTYRYPSSTIAQNLDHFTAHVEVEVSEIRDYNFKANQLNEFCNACIKLQTLPPLRCRAEHRHMAHQILNLALEMGDSFEGVPI</sequence>
<evidence type="ECO:0000256" key="8">
    <source>
        <dbReference type="ARBA" id="ARBA00048744"/>
    </source>
</evidence>
<dbReference type="GO" id="GO:0031380">
    <property type="term" value="C:nuclear RNA-directed RNA polymerase complex"/>
    <property type="evidence" value="ECO:0007669"/>
    <property type="project" value="TreeGrafter"/>
</dbReference>
<dbReference type="PANTHER" id="PTHR23079:SF55">
    <property type="entry name" value="RNA-DIRECTED RNA POLYMERASE"/>
    <property type="match status" value="1"/>
</dbReference>
<evidence type="ECO:0000313" key="11">
    <source>
        <dbReference type="EMBL" id="KAK2155199.1"/>
    </source>
</evidence>
<dbReference type="Pfam" id="PF26253">
    <property type="entry name" value="RdRP_head"/>
    <property type="match status" value="1"/>
</dbReference>
<dbReference type="Proteomes" id="UP001208570">
    <property type="component" value="Unassembled WGS sequence"/>
</dbReference>
<comment type="catalytic activity">
    <reaction evidence="8">
        <text>RNA(n) + a ribonucleoside 5'-triphosphate = RNA(n+1) + diphosphate</text>
        <dbReference type="Rhea" id="RHEA:21248"/>
        <dbReference type="Rhea" id="RHEA-COMP:14527"/>
        <dbReference type="Rhea" id="RHEA-COMP:17342"/>
        <dbReference type="ChEBI" id="CHEBI:33019"/>
        <dbReference type="ChEBI" id="CHEBI:61557"/>
        <dbReference type="ChEBI" id="CHEBI:140395"/>
        <dbReference type="EC" id="2.7.7.48"/>
    </reaction>
</comment>